<feature type="domain" description="CAAX prenyl protease 2/Lysostaphin resistance protein A-like" evidence="2">
    <location>
        <begin position="107"/>
        <end position="198"/>
    </location>
</feature>
<keyword evidence="3" id="KW-0482">Metalloprotease</keyword>
<evidence type="ECO:0000256" key="1">
    <source>
        <dbReference type="SAM" id="Phobius"/>
    </source>
</evidence>
<evidence type="ECO:0000313" key="3">
    <source>
        <dbReference type="EMBL" id="TLS54018.1"/>
    </source>
</evidence>
<dbReference type="AlphaFoldDB" id="A0A5R9GKI9"/>
<keyword evidence="4" id="KW-1185">Reference proteome</keyword>
<dbReference type="GO" id="GO:0006508">
    <property type="term" value="P:proteolysis"/>
    <property type="evidence" value="ECO:0007669"/>
    <property type="project" value="UniProtKB-KW"/>
</dbReference>
<gene>
    <name evidence="3" type="ORF">FE782_01315</name>
</gene>
<dbReference type="GO" id="GO:0004175">
    <property type="term" value="F:endopeptidase activity"/>
    <property type="evidence" value="ECO:0007669"/>
    <property type="project" value="UniProtKB-ARBA"/>
</dbReference>
<dbReference type="RefSeq" id="WP_138191714.1">
    <property type="nucleotide sequence ID" value="NZ_VCIW01000001.1"/>
</dbReference>
<dbReference type="EMBL" id="VCIW01000001">
    <property type="protein sequence ID" value="TLS54018.1"/>
    <property type="molecule type" value="Genomic_DNA"/>
</dbReference>
<dbReference type="Proteomes" id="UP000309676">
    <property type="component" value="Unassembled WGS sequence"/>
</dbReference>
<dbReference type="Pfam" id="PF02517">
    <property type="entry name" value="Rce1-like"/>
    <property type="match status" value="1"/>
</dbReference>
<keyword evidence="3" id="KW-0645">Protease</keyword>
<keyword evidence="1" id="KW-0472">Membrane</keyword>
<proteinExistence type="predicted"/>
<sequence length="254" mass="27668">MKRLILGVAGFLLLNVYFNATTHFLPHPILQFLGLLLFFPLAAAVARWNGLPGLRGLGLVRSRTAARHFAMSFVLGFGCWALMYAAYWGLGKFDIVGWKTPLDAVLTLVQIMAGYFFGSLINDLITRGYVLNVLRGKLPPLLLGAVSVAIYALDDFWNGDVTAMNFVFSLALGCSLTYAFLRTGTVWANTGIHFGLNMAYGLLYGLGGSVGGGVWTMREGELASLPNNAILLGTTLLLFAAVYMYYRKSSTVRA</sequence>
<feature type="transmembrane region" description="Helical" evidence="1">
    <location>
        <begin position="69"/>
        <end position="90"/>
    </location>
</feature>
<feature type="transmembrane region" description="Helical" evidence="1">
    <location>
        <begin position="138"/>
        <end position="157"/>
    </location>
</feature>
<dbReference type="GO" id="GO:0008237">
    <property type="term" value="F:metallopeptidase activity"/>
    <property type="evidence" value="ECO:0007669"/>
    <property type="project" value="UniProtKB-KW"/>
</dbReference>
<evidence type="ECO:0000313" key="4">
    <source>
        <dbReference type="Proteomes" id="UP000309676"/>
    </source>
</evidence>
<dbReference type="InterPro" id="IPR003675">
    <property type="entry name" value="Rce1/LyrA-like_dom"/>
</dbReference>
<feature type="transmembrane region" description="Helical" evidence="1">
    <location>
        <begin position="102"/>
        <end position="126"/>
    </location>
</feature>
<feature type="transmembrane region" description="Helical" evidence="1">
    <location>
        <begin position="229"/>
        <end position="246"/>
    </location>
</feature>
<name>A0A5R9GKI9_9BACL</name>
<keyword evidence="1" id="KW-0812">Transmembrane</keyword>
<dbReference type="GO" id="GO:0080120">
    <property type="term" value="P:CAAX-box protein maturation"/>
    <property type="evidence" value="ECO:0007669"/>
    <property type="project" value="UniProtKB-ARBA"/>
</dbReference>
<evidence type="ECO:0000259" key="2">
    <source>
        <dbReference type="Pfam" id="PF02517"/>
    </source>
</evidence>
<keyword evidence="3" id="KW-0378">Hydrolase</keyword>
<accession>A0A5R9GKI9</accession>
<reference evidence="3 4" key="1">
    <citation type="submission" date="2019-05" db="EMBL/GenBank/DDBJ databases">
        <authorList>
            <person name="Narsing Rao M.P."/>
            <person name="Li W.J."/>
        </authorList>
    </citation>
    <scope>NUCLEOTIDE SEQUENCE [LARGE SCALE GENOMIC DNA]</scope>
    <source>
        <strain evidence="3 4">SYSU_K30003</strain>
    </source>
</reference>
<dbReference type="OrthoDB" id="7564474at2"/>
<feature type="transmembrane region" description="Helical" evidence="1">
    <location>
        <begin position="193"/>
        <end position="217"/>
    </location>
</feature>
<feature type="transmembrane region" description="Helical" evidence="1">
    <location>
        <begin position="163"/>
        <end position="181"/>
    </location>
</feature>
<keyword evidence="1" id="KW-1133">Transmembrane helix</keyword>
<comment type="caution">
    <text evidence="3">The sequence shown here is derived from an EMBL/GenBank/DDBJ whole genome shotgun (WGS) entry which is preliminary data.</text>
</comment>
<organism evidence="3 4">
    <name type="scientific">Paenibacillus antri</name>
    <dbReference type="NCBI Taxonomy" id="2582848"/>
    <lineage>
        <taxon>Bacteria</taxon>
        <taxon>Bacillati</taxon>
        <taxon>Bacillota</taxon>
        <taxon>Bacilli</taxon>
        <taxon>Bacillales</taxon>
        <taxon>Paenibacillaceae</taxon>
        <taxon>Paenibacillus</taxon>
    </lineage>
</organism>
<feature type="transmembrane region" description="Helical" evidence="1">
    <location>
        <begin position="28"/>
        <end position="48"/>
    </location>
</feature>
<protein>
    <submittedName>
        <fullName evidence="3">CPBP family intramembrane metalloprotease</fullName>
    </submittedName>
</protein>